<accession>A0A5B0MNI7</accession>
<protein>
    <submittedName>
        <fullName evidence="1">Uncharacterized protein</fullName>
    </submittedName>
</protein>
<evidence type="ECO:0000313" key="1">
    <source>
        <dbReference type="EMBL" id="KAA1078401.1"/>
    </source>
</evidence>
<comment type="caution">
    <text evidence="1">The sequence shown here is derived from an EMBL/GenBank/DDBJ whole genome shotgun (WGS) entry which is preliminary data.</text>
</comment>
<dbReference type="Proteomes" id="UP000324748">
    <property type="component" value="Unassembled WGS sequence"/>
</dbReference>
<dbReference type="AlphaFoldDB" id="A0A5B0MNI7"/>
<sequence length="175" mass="19674">MKKPQGKAQRENVETPCDLSVNINSESASLNHRSTYSYVKPNHISTTSANLDNPHSLRYKKASIFSLLPTHRQLLIHQLASDSSHPPTHQRLIFKISTNSSSLRYRPQSITPNSSFFDLVKELSSKRITSSDSICPLNLNISTLKFFKLFFTLLNNCGGKSSLSFFLSTFSLPCH</sequence>
<proteinExistence type="predicted"/>
<reference evidence="1 2" key="1">
    <citation type="submission" date="2019-05" db="EMBL/GenBank/DDBJ databases">
        <title>Emergence of the Ug99 lineage of the wheat stem rust pathogen through somatic hybridization.</title>
        <authorList>
            <person name="Li F."/>
            <person name="Upadhyaya N.M."/>
            <person name="Sperschneider J."/>
            <person name="Matny O."/>
            <person name="Nguyen-Phuc H."/>
            <person name="Mago R."/>
            <person name="Raley C."/>
            <person name="Miller M.E."/>
            <person name="Silverstein K.A.T."/>
            <person name="Henningsen E."/>
            <person name="Hirsch C.D."/>
            <person name="Visser B."/>
            <person name="Pretorius Z.A."/>
            <person name="Steffenson B.J."/>
            <person name="Schwessinger B."/>
            <person name="Dodds P.N."/>
            <person name="Figueroa M."/>
        </authorList>
    </citation>
    <scope>NUCLEOTIDE SEQUENCE [LARGE SCALE GENOMIC DNA]</scope>
    <source>
        <strain evidence="1">21-0</strain>
    </source>
</reference>
<name>A0A5B0MNI7_PUCGR</name>
<gene>
    <name evidence="1" type="ORF">PGT21_034655</name>
</gene>
<dbReference type="EMBL" id="VSWC01000144">
    <property type="protein sequence ID" value="KAA1078401.1"/>
    <property type="molecule type" value="Genomic_DNA"/>
</dbReference>
<keyword evidence="2" id="KW-1185">Reference proteome</keyword>
<organism evidence="1 2">
    <name type="scientific">Puccinia graminis f. sp. tritici</name>
    <dbReference type="NCBI Taxonomy" id="56615"/>
    <lineage>
        <taxon>Eukaryota</taxon>
        <taxon>Fungi</taxon>
        <taxon>Dikarya</taxon>
        <taxon>Basidiomycota</taxon>
        <taxon>Pucciniomycotina</taxon>
        <taxon>Pucciniomycetes</taxon>
        <taxon>Pucciniales</taxon>
        <taxon>Pucciniaceae</taxon>
        <taxon>Puccinia</taxon>
    </lineage>
</organism>
<evidence type="ECO:0000313" key="2">
    <source>
        <dbReference type="Proteomes" id="UP000324748"/>
    </source>
</evidence>